<dbReference type="STRING" id="1144275.COCOR_04307"/>
<dbReference type="RefSeq" id="WP_014397116.1">
    <property type="nucleotide sequence ID" value="NC_017030.1"/>
</dbReference>
<feature type="signal peptide" evidence="1">
    <location>
        <begin position="1"/>
        <end position="27"/>
    </location>
</feature>
<dbReference type="HOGENOM" id="CLU_1575830_0_0_7"/>
<proteinExistence type="predicted"/>
<feature type="chain" id="PRO_5003614851" evidence="1">
    <location>
        <begin position="28"/>
        <end position="169"/>
    </location>
</feature>
<accession>H8N0L1</accession>
<evidence type="ECO:0000313" key="3">
    <source>
        <dbReference type="Proteomes" id="UP000007587"/>
    </source>
</evidence>
<reference evidence="3" key="2">
    <citation type="submission" date="2012-03" db="EMBL/GenBank/DDBJ databases">
        <title>Genome sequence of the fruiting myxobacterium Corallococcus coralloides DSM 2259.</title>
        <authorList>
            <person name="Huntley S."/>
            <person name="Zhang Y."/>
            <person name="Treuner-Lange A."/>
            <person name="Sensen C.W."/>
            <person name="Sogaard-Andersen L."/>
        </authorList>
    </citation>
    <scope>NUCLEOTIDE SEQUENCE [LARGE SCALE GENOMIC DNA]</scope>
    <source>
        <strain evidence="3">ATCC 25202 / DSM 2259 / NBRC 100086 / M2</strain>
    </source>
</reference>
<name>H8N0L1_CORCM</name>
<keyword evidence="2" id="KW-0449">Lipoprotein</keyword>
<evidence type="ECO:0000313" key="2">
    <source>
        <dbReference type="EMBL" id="AFE05757.1"/>
    </source>
</evidence>
<keyword evidence="1" id="KW-0732">Signal</keyword>
<dbReference type="Proteomes" id="UP000007587">
    <property type="component" value="Chromosome"/>
</dbReference>
<reference evidence="2 3" key="1">
    <citation type="journal article" date="2012" name="J. Bacteriol.">
        <title>Complete Genome Sequence of the Fruiting Myxobacterium Corallococcus coralloides DSM 2259.</title>
        <authorList>
            <person name="Huntley S."/>
            <person name="Zhang Y."/>
            <person name="Treuner-Lange A."/>
            <person name="Kneip S."/>
            <person name="Sensen C.W."/>
            <person name="Sogaard-Andersen L."/>
        </authorList>
    </citation>
    <scope>NUCLEOTIDE SEQUENCE [LARGE SCALE GENOMIC DNA]</scope>
    <source>
        <strain evidence="3">ATCC 25202 / DSM 2259 / NBRC 100086 / M2</strain>
    </source>
</reference>
<dbReference type="InParanoid" id="H8N0L1"/>
<protein>
    <submittedName>
        <fullName evidence="2">Putative lipoprotein</fullName>
    </submittedName>
</protein>
<gene>
    <name evidence="2" type="ordered locus">COCOR_04307</name>
</gene>
<dbReference type="PROSITE" id="PS51257">
    <property type="entry name" value="PROKAR_LIPOPROTEIN"/>
    <property type="match status" value="1"/>
</dbReference>
<keyword evidence="3" id="KW-1185">Reference proteome</keyword>
<organism evidence="2 3">
    <name type="scientific">Corallococcus coralloides (strain ATCC 25202 / DSM 2259 / NBRC 100086 / M2)</name>
    <name type="common">Myxococcus coralloides</name>
    <dbReference type="NCBI Taxonomy" id="1144275"/>
    <lineage>
        <taxon>Bacteria</taxon>
        <taxon>Pseudomonadati</taxon>
        <taxon>Myxococcota</taxon>
        <taxon>Myxococcia</taxon>
        <taxon>Myxococcales</taxon>
        <taxon>Cystobacterineae</taxon>
        <taxon>Myxococcaceae</taxon>
        <taxon>Corallococcus</taxon>
    </lineage>
</organism>
<sequence>MPRSFRSLSSLFLVPLVAAVSVGCASATRMSPEDRAALDRGLSGPDAEQYLRVSAYLTPFFGDASKRLLTPYPPEDVRLVDDTQGKPINPGPIQATLPAGSRVRITKVEFPTAWVVTERVLYSPRTWPWVYVTVEGAPAGEQVVLVLPPNLDRQDAFRAELGNTLSPHR</sequence>
<dbReference type="EMBL" id="CP003389">
    <property type="protein sequence ID" value="AFE05757.1"/>
    <property type="molecule type" value="Genomic_DNA"/>
</dbReference>
<dbReference type="KEGG" id="ccx:COCOR_04307"/>
<evidence type="ECO:0000256" key="1">
    <source>
        <dbReference type="SAM" id="SignalP"/>
    </source>
</evidence>
<dbReference type="AlphaFoldDB" id="H8N0L1"/>